<evidence type="ECO:0000259" key="4">
    <source>
        <dbReference type="Pfam" id="PF10502"/>
    </source>
</evidence>
<dbReference type="Proteomes" id="UP000077701">
    <property type="component" value="Unassembled WGS sequence"/>
</dbReference>
<accession>A0A161LH36</accession>
<protein>
    <submittedName>
        <fullName evidence="5">Peptidase S24</fullName>
    </submittedName>
</protein>
<dbReference type="PANTHER" id="PTHR43390">
    <property type="entry name" value="SIGNAL PEPTIDASE I"/>
    <property type="match status" value="1"/>
</dbReference>
<dbReference type="Pfam" id="PF10502">
    <property type="entry name" value="Peptidase_S26"/>
    <property type="match status" value="2"/>
</dbReference>
<dbReference type="CDD" id="cd06530">
    <property type="entry name" value="S26_SPase_I"/>
    <property type="match status" value="1"/>
</dbReference>
<dbReference type="STRING" id="161355.PS9374_02526"/>
<feature type="active site" evidence="3">
    <location>
        <position position="38"/>
    </location>
</feature>
<reference evidence="6" key="2">
    <citation type="submission" date="2016-04" db="EMBL/GenBank/DDBJ databases">
        <title>Planomonospora sphaerica JCM9374 whole genome shotgun sequence.</title>
        <authorList>
            <person name="Suzuki T."/>
            <person name="Dohra H."/>
            <person name="Kodani S."/>
        </authorList>
    </citation>
    <scope>NUCLEOTIDE SEQUENCE [LARGE SCALE GENOMIC DNA]</scope>
    <source>
        <strain evidence="6">JCM 9374</strain>
    </source>
</reference>
<comment type="similarity">
    <text evidence="2">Belongs to the peptidase S26 family.</text>
</comment>
<dbReference type="InterPro" id="IPR000223">
    <property type="entry name" value="Pept_S26A_signal_pept_1"/>
</dbReference>
<name>A0A161LH36_9ACTN</name>
<evidence type="ECO:0000256" key="1">
    <source>
        <dbReference type="ARBA" id="ARBA00004401"/>
    </source>
</evidence>
<feature type="domain" description="Peptidase S26" evidence="4">
    <location>
        <begin position="116"/>
        <end position="154"/>
    </location>
</feature>
<dbReference type="GO" id="GO:0004252">
    <property type="term" value="F:serine-type endopeptidase activity"/>
    <property type="evidence" value="ECO:0007669"/>
    <property type="project" value="InterPro"/>
</dbReference>
<keyword evidence="6" id="KW-1185">Reference proteome</keyword>
<reference evidence="5 6" key="1">
    <citation type="journal article" date="2016" name="Genome Announc.">
        <title>Draft Genome Sequence of Planomonospora sphaerica JCM9374, a Rare Actinomycete.</title>
        <authorList>
            <person name="Dohra H."/>
            <person name="Suzuki T."/>
            <person name="Inoue Y."/>
            <person name="Kodani S."/>
        </authorList>
    </citation>
    <scope>NUCLEOTIDE SEQUENCE [LARGE SCALE GENOMIC DNA]</scope>
    <source>
        <strain evidence="5 6">JCM 9374</strain>
    </source>
</reference>
<proteinExistence type="inferred from homology"/>
<dbReference type="InterPro" id="IPR019533">
    <property type="entry name" value="Peptidase_S26"/>
</dbReference>
<organism evidence="5 6">
    <name type="scientific">Planomonospora sphaerica</name>
    <dbReference type="NCBI Taxonomy" id="161355"/>
    <lineage>
        <taxon>Bacteria</taxon>
        <taxon>Bacillati</taxon>
        <taxon>Actinomycetota</taxon>
        <taxon>Actinomycetes</taxon>
        <taxon>Streptosporangiales</taxon>
        <taxon>Streptosporangiaceae</taxon>
        <taxon>Planomonospora</taxon>
    </lineage>
</organism>
<sequence>MNPPVILLAAALLSAVAGVTALLVLRRRLLVVTVDGHSMRPTLEPGDRVLVRRGSAARARAGAITVLRHPAGPGTWLPLPPEAVGEGGQIYTIKRLAAVPGDRVPGGLGPGTALASGTAVPPGCLLVLGDNPAQSVDSRQLGLIPAEYFVGVVARRLGR</sequence>
<evidence type="ECO:0000256" key="2">
    <source>
        <dbReference type="ARBA" id="ARBA00009370"/>
    </source>
</evidence>
<evidence type="ECO:0000313" key="6">
    <source>
        <dbReference type="Proteomes" id="UP000077701"/>
    </source>
</evidence>
<dbReference type="PRINTS" id="PR00727">
    <property type="entry name" value="LEADERPTASE"/>
</dbReference>
<dbReference type="Gene3D" id="2.10.109.10">
    <property type="entry name" value="Umud Fragment, subunit A"/>
    <property type="match status" value="1"/>
</dbReference>
<dbReference type="InterPro" id="IPR036286">
    <property type="entry name" value="LexA/Signal_pep-like_sf"/>
</dbReference>
<dbReference type="GO" id="GO:0006465">
    <property type="term" value="P:signal peptide processing"/>
    <property type="evidence" value="ECO:0007669"/>
    <property type="project" value="InterPro"/>
</dbReference>
<dbReference type="RefSeq" id="WP_068896955.1">
    <property type="nucleotide sequence ID" value="NZ_BDCX01000005.1"/>
</dbReference>
<comment type="subcellular location">
    <subcellularLocation>
        <location evidence="1">Cell membrane</location>
        <topology evidence="1">Single-pass type II membrane protein</topology>
    </subcellularLocation>
</comment>
<comment type="caution">
    <text evidence="5">The sequence shown here is derived from an EMBL/GenBank/DDBJ whole genome shotgun (WGS) entry which is preliminary data.</text>
</comment>
<dbReference type="AlphaFoldDB" id="A0A161LH36"/>
<feature type="active site" evidence="3">
    <location>
        <position position="94"/>
    </location>
</feature>
<gene>
    <name evidence="5" type="ORF">PS9374_02526</name>
</gene>
<dbReference type="EMBL" id="BDCX01000005">
    <property type="protein sequence ID" value="GAT66874.1"/>
    <property type="molecule type" value="Genomic_DNA"/>
</dbReference>
<feature type="domain" description="Peptidase S26" evidence="4">
    <location>
        <begin position="14"/>
        <end position="104"/>
    </location>
</feature>
<dbReference type="PANTHER" id="PTHR43390:SF1">
    <property type="entry name" value="CHLOROPLAST PROCESSING PEPTIDASE"/>
    <property type="match status" value="1"/>
</dbReference>
<dbReference type="GO" id="GO:0005886">
    <property type="term" value="C:plasma membrane"/>
    <property type="evidence" value="ECO:0007669"/>
    <property type="project" value="UniProtKB-SubCell"/>
</dbReference>
<evidence type="ECO:0000256" key="3">
    <source>
        <dbReference type="PIRSR" id="PIRSR600223-1"/>
    </source>
</evidence>
<evidence type="ECO:0000313" key="5">
    <source>
        <dbReference type="EMBL" id="GAT66874.1"/>
    </source>
</evidence>
<dbReference type="SUPFAM" id="SSF51306">
    <property type="entry name" value="LexA/Signal peptidase"/>
    <property type="match status" value="1"/>
</dbReference>